<dbReference type="RefSeq" id="WP_374919470.1">
    <property type="nucleotide sequence ID" value="NZ_JBHFGJ010000005.1"/>
</dbReference>
<dbReference type="Proteomes" id="UP001576726">
    <property type="component" value="Unassembled WGS sequence"/>
</dbReference>
<accession>A0ABV4VX81</accession>
<proteinExistence type="predicted"/>
<protein>
    <submittedName>
        <fullName evidence="1">Uncharacterized protein</fullName>
    </submittedName>
</protein>
<organism evidence="1 2">
    <name type="scientific">Shewanella seohaensis</name>
    <dbReference type="NCBI Taxonomy" id="755175"/>
    <lineage>
        <taxon>Bacteria</taxon>
        <taxon>Pseudomonadati</taxon>
        <taxon>Pseudomonadota</taxon>
        <taxon>Gammaproteobacteria</taxon>
        <taxon>Alteromonadales</taxon>
        <taxon>Shewanellaceae</taxon>
        <taxon>Shewanella</taxon>
    </lineage>
</organism>
<evidence type="ECO:0000313" key="2">
    <source>
        <dbReference type="Proteomes" id="UP001576726"/>
    </source>
</evidence>
<gene>
    <name evidence="1" type="ORF">ACE02L_13240</name>
</gene>
<sequence length="147" mass="16697">MRKPRDFAILILLVGTVFSLPVRAGIEDMTRNLQKLYMWEKIASACKTKSSTELKQEWTVIEMIVYAEAALWEGNISAVLRSIGRTEPQIRPFFEDLKWSADVLARGALDRMYCNIVDKDRAVRVMVSDPAFNDASDQVLDASKLLN</sequence>
<dbReference type="EMBL" id="JBHFGJ010000005">
    <property type="protein sequence ID" value="MFB2653700.1"/>
    <property type="molecule type" value="Genomic_DNA"/>
</dbReference>
<reference evidence="1 2" key="1">
    <citation type="submission" date="2024-09" db="EMBL/GenBank/DDBJ databases">
        <authorList>
            <person name="Zhang Y."/>
        </authorList>
    </citation>
    <scope>NUCLEOTIDE SEQUENCE [LARGE SCALE GENOMIC DNA]</scope>
    <source>
        <strain evidence="1 2">SH314</strain>
    </source>
</reference>
<keyword evidence="2" id="KW-1185">Reference proteome</keyword>
<comment type="caution">
    <text evidence="1">The sequence shown here is derived from an EMBL/GenBank/DDBJ whole genome shotgun (WGS) entry which is preliminary data.</text>
</comment>
<evidence type="ECO:0000313" key="1">
    <source>
        <dbReference type="EMBL" id="MFB2653700.1"/>
    </source>
</evidence>
<name>A0ABV4VX81_9GAMM</name>